<sequence>MKKKQKSITDGPVAALGAARRGAKLVIEPRGAYNATSKLHDFDGECGAANRLRIRPTLLATAPTAGSRTAPTTHDSAMPARPQLPTSAGPRRPIPLGWTTGRLPGRTRPRRASSSVSSQMRGVPRGWWLGGSCGFVLQLRYVDPKVDVFLVQIAPSADNRVVGG</sequence>
<keyword evidence="3" id="KW-1185">Reference proteome</keyword>
<reference evidence="2 3" key="1">
    <citation type="journal article" date="2011" name="Proc. Natl. Acad. Sci. U.S.A.">
        <title>Niche of harmful alga Aureococcus anophagefferens revealed through ecogenomics.</title>
        <authorList>
            <person name="Gobler C.J."/>
            <person name="Berry D.L."/>
            <person name="Dyhrman S.T."/>
            <person name="Wilhelm S.W."/>
            <person name="Salamov A."/>
            <person name="Lobanov A.V."/>
            <person name="Zhang Y."/>
            <person name="Collier J.L."/>
            <person name="Wurch L.L."/>
            <person name="Kustka A.B."/>
            <person name="Dill B.D."/>
            <person name="Shah M."/>
            <person name="VerBerkmoes N.C."/>
            <person name="Kuo A."/>
            <person name="Terry A."/>
            <person name="Pangilinan J."/>
            <person name="Lindquist E.A."/>
            <person name="Lucas S."/>
            <person name="Paulsen I.T."/>
            <person name="Hattenrath-Lehmann T.K."/>
            <person name="Talmage S.C."/>
            <person name="Walker E.A."/>
            <person name="Koch F."/>
            <person name="Burson A.M."/>
            <person name="Marcoval M.A."/>
            <person name="Tang Y.Z."/>
            <person name="Lecleir G.R."/>
            <person name="Coyne K.J."/>
            <person name="Berg G.M."/>
            <person name="Bertrand E.M."/>
            <person name="Saito M.A."/>
            <person name="Gladyshev V.N."/>
            <person name="Grigoriev I.V."/>
        </authorList>
    </citation>
    <scope>NUCLEOTIDE SEQUENCE [LARGE SCALE GENOMIC DNA]</scope>
    <source>
        <strain evidence="3">CCMP 1984</strain>
    </source>
</reference>
<organism evidence="3">
    <name type="scientific">Aureococcus anophagefferens</name>
    <name type="common">Harmful bloom alga</name>
    <dbReference type="NCBI Taxonomy" id="44056"/>
    <lineage>
        <taxon>Eukaryota</taxon>
        <taxon>Sar</taxon>
        <taxon>Stramenopiles</taxon>
        <taxon>Ochrophyta</taxon>
        <taxon>Pelagophyceae</taxon>
        <taxon>Pelagomonadales</taxon>
        <taxon>Pelagomonadaceae</taxon>
        <taxon>Aureococcus</taxon>
    </lineage>
</organism>
<gene>
    <name evidence="2" type="ORF">AURANDRAFT_68038</name>
</gene>
<protein>
    <submittedName>
        <fullName evidence="2">Uncharacterized protein</fullName>
    </submittedName>
</protein>
<dbReference type="RefSeq" id="XP_009041891.1">
    <property type="nucleotide sequence ID" value="XM_009043643.1"/>
</dbReference>
<evidence type="ECO:0000313" key="2">
    <source>
        <dbReference type="EMBL" id="EGB03420.1"/>
    </source>
</evidence>
<name>F0YNA5_AURAN</name>
<feature type="region of interest" description="Disordered" evidence="1">
    <location>
        <begin position="1"/>
        <end position="21"/>
    </location>
</feature>
<proteinExistence type="predicted"/>
<feature type="region of interest" description="Disordered" evidence="1">
    <location>
        <begin position="59"/>
        <end position="119"/>
    </location>
</feature>
<dbReference type="KEGG" id="aaf:AURANDRAFT_68038"/>
<dbReference type="AlphaFoldDB" id="F0YNA5"/>
<feature type="compositionally biased region" description="Polar residues" evidence="1">
    <location>
        <begin position="64"/>
        <end position="75"/>
    </location>
</feature>
<dbReference type="GeneID" id="20226569"/>
<dbReference type="EMBL" id="GL833172">
    <property type="protein sequence ID" value="EGB03420.1"/>
    <property type="molecule type" value="Genomic_DNA"/>
</dbReference>
<dbReference type="Proteomes" id="UP000002729">
    <property type="component" value="Unassembled WGS sequence"/>
</dbReference>
<evidence type="ECO:0000313" key="3">
    <source>
        <dbReference type="Proteomes" id="UP000002729"/>
    </source>
</evidence>
<accession>F0YNA5</accession>
<evidence type="ECO:0000256" key="1">
    <source>
        <dbReference type="SAM" id="MobiDB-lite"/>
    </source>
</evidence>
<dbReference type="InParanoid" id="F0YNA5"/>